<evidence type="ECO:0000313" key="3">
    <source>
        <dbReference type="Proteomes" id="UP000192775"/>
    </source>
</evidence>
<gene>
    <name evidence="2" type="ORF">B5808_17665</name>
</gene>
<evidence type="ECO:0000256" key="1">
    <source>
        <dbReference type="ARBA" id="ARBA00022801"/>
    </source>
</evidence>
<dbReference type="AlphaFoldDB" id="A0A1X9LNR1"/>
<dbReference type="InterPro" id="IPR001279">
    <property type="entry name" value="Metallo-B-lactamas"/>
</dbReference>
<proteinExistence type="predicted"/>
<organism evidence="2 3">
    <name type="scientific">Cnuibacter physcomitrellae</name>
    <dbReference type="NCBI Taxonomy" id="1619308"/>
    <lineage>
        <taxon>Bacteria</taxon>
        <taxon>Bacillati</taxon>
        <taxon>Actinomycetota</taxon>
        <taxon>Actinomycetes</taxon>
        <taxon>Micrococcales</taxon>
        <taxon>Microbacteriaceae</taxon>
        <taxon>Cnuibacter</taxon>
    </lineage>
</organism>
<dbReference type="STRING" id="1619308.B5808_17665"/>
<dbReference type="RefSeq" id="WP_085020983.1">
    <property type="nucleotide sequence ID" value="NZ_BMHD01000001.1"/>
</dbReference>
<sequence length="263" mass="27154">MAEADVIGAERSGVGVGVIGGPTVVIDLAGLRILVDPTFDPPTDYGRLVKTAGPAVQADALGALDLVLVSHDEHADNLDEAGRAIAEAAPMVVTTPSAATRLGERATGLRAWESVEHPSGLTITATPALHGPADAITPEGWVNCEVTGFLLAHPEAPTVYIGGDNASLAAVADVASRVRPDIAVLNGGGAHVPARFDDRPLTFTSARVAAAAEVLRSPRVVVAHQDGWRHFADDAAATRAAFLAAGIEDRLVESPLGRWALRD</sequence>
<dbReference type="Proteomes" id="UP000192775">
    <property type="component" value="Chromosome"/>
</dbReference>
<reference evidence="2 3" key="1">
    <citation type="submission" date="2017-04" db="EMBL/GenBank/DDBJ databases">
        <authorList>
            <person name="Afonso C.L."/>
            <person name="Miller P.J."/>
            <person name="Scott M.A."/>
            <person name="Spackman E."/>
            <person name="Goraichik I."/>
            <person name="Dimitrov K.M."/>
            <person name="Suarez D.L."/>
            <person name="Swayne D.E."/>
        </authorList>
    </citation>
    <scope>NUCLEOTIDE SEQUENCE [LARGE SCALE GENOMIC DNA]</scope>
    <source>
        <strain evidence="3">XA(T)</strain>
    </source>
</reference>
<dbReference type="PANTHER" id="PTHR43546">
    <property type="entry name" value="UPF0173 METAL-DEPENDENT HYDROLASE MJ1163-RELATED"/>
    <property type="match status" value="1"/>
</dbReference>
<dbReference type="GO" id="GO:0016787">
    <property type="term" value="F:hydrolase activity"/>
    <property type="evidence" value="ECO:0007669"/>
    <property type="project" value="UniProtKB-KW"/>
</dbReference>
<dbReference type="SUPFAM" id="SSF56281">
    <property type="entry name" value="Metallo-hydrolase/oxidoreductase"/>
    <property type="match status" value="1"/>
</dbReference>
<dbReference type="KEGG" id="cphy:B5808_17665"/>
<dbReference type="EMBL" id="CP020715">
    <property type="protein sequence ID" value="ARJ06845.1"/>
    <property type="molecule type" value="Genomic_DNA"/>
</dbReference>
<dbReference type="Gene3D" id="3.60.15.10">
    <property type="entry name" value="Ribonuclease Z/Hydroxyacylglutathione hydrolase-like"/>
    <property type="match status" value="1"/>
</dbReference>
<dbReference type="InterPro" id="IPR036866">
    <property type="entry name" value="RibonucZ/Hydroxyglut_hydro"/>
</dbReference>
<accession>A0A1X9LNR1</accession>
<evidence type="ECO:0000313" key="2">
    <source>
        <dbReference type="EMBL" id="ARJ06845.1"/>
    </source>
</evidence>
<name>A0A1X9LNR1_9MICO</name>
<dbReference type="Pfam" id="PF12706">
    <property type="entry name" value="Lactamase_B_2"/>
    <property type="match status" value="1"/>
</dbReference>
<dbReference type="PANTHER" id="PTHR43546:SF9">
    <property type="entry name" value="L-ASCORBATE-6-PHOSPHATE LACTONASE ULAG-RELATED"/>
    <property type="match status" value="1"/>
</dbReference>
<keyword evidence="1 2" id="KW-0378">Hydrolase</keyword>
<dbReference type="InterPro" id="IPR050114">
    <property type="entry name" value="UPF0173_UPF0282_UlaG_hydrolase"/>
</dbReference>
<keyword evidence="3" id="KW-1185">Reference proteome</keyword>
<protein>
    <submittedName>
        <fullName evidence="2">Zn-dependent hydrolase</fullName>
    </submittedName>
</protein>